<name>A0A7Z9BLA7_9CYAN</name>
<protein>
    <submittedName>
        <fullName evidence="1">Uncharacterized protein</fullName>
    </submittedName>
</protein>
<accession>A0A7Z9BLA7</accession>
<organism evidence="1 2">
    <name type="scientific">Planktothrix paucivesiculata PCC 9631</name>
    <dbReference type="NCBI Taxonomy" id="671071"/>
    <lineage>
        <taxon>Bacteria</taxon>
        <taxon>Bacillati</taxon>
        <taxon>Cyanobacteriota</taxon>
        <taxon>Cyanophyceae</taxon>
        <taxon>Oscillatoriophycideae</taxon>
        <taxon>Oscillatoriales</taxon>
        <taxon>Microcoleaceae</taxon>
        <taxon>Planktothrix</taxon>
    </lineage>
</organism>
<sequence>MRILRLRSVQVLSLGTSDTAMLRGCKSSDETSVSSDAIPIETGSPHLLVEKCG</sequence>
<evidence type="ECO:0000313" key="2">
    <source>
        <dbReference type="Proteomes" id="UP000182190"/>
    </source>
</evidence>
<keyword evidence="2" id="KW-1185">Reference proteome</keyword>
<reference evidence="1" key="1">
    <citation type="submission" date="2019-10" db="EMBL/GenBank/DDBJ databases">
        <authorList>
            <consortium name="Genoscope - CEA"/>
            <person name="William W."/>
        </authorList>
    </citation>
    <scope>NUCLEOTIDE SEQUENCE [LARGE SCALE GENOMIC DNA]</scope>
    <source>
        <strain evidence="1">BBR_PRJEB10994</strain>
    </source>
</reference>
<proteinExistence type="predicted"/>
<dbReference type="AlphaFoldDB" id="A0A7Z9BLA7"/>
<evidence type="ECO:0000313" key="1">
    <source>
        <dbReference type="EMBL" id="VXD15026.1"/>
    </source>
</evidence>
<dbReference type="EMBL" id="CZCS02000014">
    <property type="protein sequence ID" value="VXD15026.1"/>
    <property type="molecule type" value="Genomic_DNA"/>
</dbReference>
<gene>
    <name evidence="1" type="ORF">PL9631_1100068</name>
</gene>
<comment type="caution">
    <text evidence="1">The sequence shown here is derived from an EMBL/GenBank/DDBJ whole genome shotgun (WGS) entry which is preliminary data.</text>
</comment>
<dbReference type="Proteomes" id="UP000182190">
    <property type="component" value="Unassembled WGS sequence"/>
</dbReference>